<comment type="caution">
    <text evidence="5">The sequence shown here is derived from an EMBL/GenBank/DDBJ whole genome shotgun (WGS) entry which is preliminary data.</text>
</comment>
<dbReference type="Gene3D" id="3.60.10.10">
    <property type="entry name" value="Endonuclease/exonuclease/phosphatase"/>
    <property type="match status" value="1"/>
</dbReference>
<feature type="region of interest" description="Disordered" evidence="2">
    <location>
        <begin position="186"/>
        <end position="224"/>
    </location>
</feature>
<dbReference type="SUPFAM" id="SSF56219">
    <property type="entry name" value="DNase I-like"/>
    <property type="match status" value="1"/>
</dbReference>
<dbReference type="InterPro" id="IPR032109">
    <property type="entry name" value="Big_3_5"/>
</dbReference>
<evidence type="ECO:0000313" key="5">
    <source>
        <dbReference type="EMBL" id="MFC0223533.1"/>
    </source>
</evidence>
<dbReference type="InterPro" id="IPR036907">
    <property type="entry name" value="5'-Nucleotdase_C_sf"/>
</dbReference>
<keyword evidence="5" id="KW-0378">Hydrolase</keyword>
<feature type="signal peptide" evidence="3">
    <location>
        <begin position="1"/>
        <end position="29"/>
    </location>
</feature>
<keyword evidence="6" id="KW-1185">Reference proteome</keyword>
<dbReference type="InterPro" id="IPR006179">
    <property type="entry name" value="5_nucleotidase/apyrase"/>
</dbReference>
<dbReference type="Gene3D" id="3.90.780.10">
    <property type="entry name" value="5'-Nucleotidase, C-terminal domain"/>
    <property type="match status" value="1"/>
</dbReference>
<evidence type="ECO:0000313" key="6">
    <source>
        <dbReference type="Proteomes" id="UP001589698"/>
    </source>
</evidence>
<evidence type="ECO:0000259" key="4">
    <source>
        <dbReference type="PROSITE" id="PS51841"/>
    </source>
</evidence>
<protein>
    <submittedName>
        <fullName evidence="5">ExeM/NucH family extracellular endonuclease</fullName>
    </submittedName>
</protein>
<dbReference type="InterPro" id="IPR013783">
    <property type="entry name" value="Ig-like_fold"/>
</dbReference>
<dbReference type="Gene3D" id="2.60.40.10">
    <property type="entry name" value="Immunoglobulins"/>
    <property type="match status" value="3"/>
</dbReference>
<dbReference type="NCBIfam" id="NF033681">
    <property type="entry name" value="ExeM_NucH_DNase"/>
    <property type="match status" value="1"/>
</dbReference>
<evidence type="ECO:0000256" key="1">
    <source>
        <dbReference type="ARBA" id="ARBA00022729"/>
    </source>
</evidence>
<feature type="region of interest" description="Disordered" evidence="2">
    <location>
        <begin position="653"/>
        <end position="679"/>
    </location>
</feature>
<dbReference type="GO" id="GO:0004519">
    <property type="term" value="F:endonuclease activity"/>
    <property type="evidence" value="ECO:0007669"/>
    <property type="project" value="UniProtKB-KW"/>
</dbReference>
<gene>
    <name evidence="5" type="ORF">ACFFJG_13675</name>
</gene>
<dbReference type="PANTHER" id="PTHR11575:SF24">
    <property type="entry name" value="5'-NUCLEOTIDASE"/>
    <property type="match status" value="1"/>
</dbReference>
<dbReference type="Gene3D" id="3.60.21.10">
    <property type="match status" value="1"/>
</dbReference>
<accession>A0ABV6E3F7</accession>
<dbReference type="InterPro" id="IPR008334">
    <property type="entry name" value="5'-Nucleotdase_C"/>
</dbReference>
<keyword evidence="5" id="KW-0255">Endonuclease</keyword>
<proteinExistence type="predicted"/>
<organism evidence="5 6">
    <name type="scientific">Nocardioides zeicaulis</name>
    <dbReference type="NCBI Taxonomy" id="1776857"/>
    <lineage>
        <taxon>Bacteria</taxon>
        <taxon>Bacillati</taxon>
        <taxon>Actinomycetota</taxon>
        <taxon>Actinomycetes</taxon>
        <taxon>Propionibacteriales</taxon>
        <taxon>Nocardioidaceae</taxon>
        <taxon>Nocardioides</taxon>
    </lineage>
</organism>
<dbReference type="CDD" id="cd10283">
    <property type="entry name" value="MnuA_DNase1-like"/>
    <property type="match status" value="1"/>
</dbReference>
<dbReference type="PANTHER" id="PTHR11575">
    <property type="entry name" value="5'-NUCLEOTIDASE-RELATED"/>
    <property type="match status" value="1"/>
</dbReference>
<dbReference type="InterPro" id="IPR047971">
    <property type="entry name" value="ExeM-like"/>
</dbReference>
<dbReference type="PRINTS" id="PR01607">
    <property type="entry name" value="APYRASEFAMLY"/>
</dbReference>
<dbReference type="CDD" id="cd04486">
    <property type="entry name" value="YhcR_OBF_like"/>
    <property type="match status" value="1"/>
</dbReference>
<dbReference type="InterPro" id="IPR004843">
    <property type="entry name" value="Calcineurin-like_PHP"/>
</dbReference>
<reference evidence="5 6" key="1">
    <citation type="submission" date="2024-09" db="EMBL/GenBank/DDBJ databases">
        <authorList>
            <person name="Sun Q."/>
            <person name="Mori K."/>
        </authorList>
    </citation>
    <scope>NUCLEOTIDE SEQUENCE [LARGE SCALE GENOMIC DNA]</scope>
    <source>
        <strain evidence="5 6">CCM 8654</strain>
    </source>
</reference>
<dbReference type="Pfam" id="PF02872">
    <property type="entry name" value="5_nucleotid_C"/>
    <property type="match status" value="1"/>
</dbReference>
<dbReference type="Pfam" id="PF00149">
    <property type="entry name" value="Metallophos"/>
    <property type="match status" value="1"/>
</dbReference>
<dbReference type="Pfam" id="PF16640">
    <property type="entry name" value="Big_3_5"/>
    <property type="match status" value="2"/>
</dbReference>
<dbReference type="SUPFAM" id="SSF55816">
    <property type="entry name" value="5'-nucleotidase (syn. UDP-sugar hydrolase), C-terminal domain"/>
    <property type="match status" value="1"/>
</dbReference>
<name>A0ABV6E3F7_9ACTN</name>
<evidence type="ECO:0000256" key="3">
    <source>
        <dbReference type="SAM" id="SignalP"/>
    </source>
</evidence>
<sequence>MPGRATSFASLVALVATPLALGLSAPASAVPSTGLVITEVFGGNSATNLYNQDFVEIYNPTSAAISLDGKSVQYRSATGTAAPSGVTALTGSVPAGSYFLIGMAATAGGTSLPVTPDATSSINLSGTTGTVILANKATALTATELPAGDVATNGATNVIDLLGYGGSNTFEGAVRAGAPTNTATAIRTQNDTDNNANDFTGSSSALPPSPTNKAASSTPLAATDPGDRTLYVTKAMAPIALQATGGTAPYSWTASGTPDGISVSAAGVVSGTPTTLGTSTVTATVTDSASATATTQFDLVVSEIPVRPLKTIPEIQGEGATSPLDGQDVAVTGAVTARYPDGGINGFVIQTPGYDPEDDATPQASDAVFVYAGGTVGYTLPAIGDVVTIASGRVSEFNGATQVTVTNGDFVTSQPATAEQAVTPGTVVPGTDCAQGSCPSGAELDALREAHEFESFLPSGTHTVTDSYSGGVGSSSMRGEFEVAMRSDEPLYIALDRVRPTETAQIAAINAFNDAHGVVLDDGATVTYTATTAYPWLTLTNTVRGGAHATFVKPVVLDYRFNSWRLQPSSRIQPGNDGSGQVAFEQDRPAAPDDVLGAQGNLKIATFNMLNYFVHPVDQWVATGGDAYPGTNRTCTTYKDRNGVPLTANTCTWRDPRTQPPGALPDIGPRGAATSESLSRQQVKEVAAINTMNADVMSLEEVENPVKLGYSDRDAALKVLVAALNADWDATHPGQDPQTLGKRWAYVPTPRAEAQPTIQEQDAIRSAFIYNPRVVETVGRSEILVNSPPFRNAREPLAQGFKHVGGTHDDAFLVIVNHFKSKGGPDDPSTIAGTDNEDTGNGAGSYNGDRIRQARALDAFADALVEDKGIASVFMTGDYNSYSQEDPITTLEGLGWNPLDADNGETSYFYGGLAGSLDHVFANDAALGLVEGATIWPINANEPIYYEYSRYNYNVTPLYDQTAFRSSDHNPEIIGITAPVSAAPPAVDTVQVLASNDFHGRLLDDPGSASAGAAAMAGAVKGLRAENPDTTFVMAGDIVGASTFESFIQDDKPTIDAMNEAGLEVSAAGNHEFDQGYDDLMDRIMSADDPEGGADWPYLAANVRDADGDYALGSERTDGNFAHANGATWWKSFDDLDGGAGIRVGFVGAVTEDLPSLVSPDAIRGLAITSVVEEVNAAAADLKEDGCGGQPCDLVVELVHEGAPSPSCATIGSDTDSTFGRIVHETSDDVDAIISGHTHLKYNCKVPVAGKALERPVVSAGQYGSYLNQLQFDFEPGTDTLVGIRQHVLAMKDYDEDAATKAVVDAAVVVANDKGSVELGRVEAPFKRARRVDPASGVVENRGGESTLGNLVAEMQREETGADIGVMNPGGLRDDLVGTADGPGPVTYREAANVQPFANTLVTVDLTGAQLKLLLEQQWQRDPDGNIPSRPFLRLGTSKGFTWTEDATRSEGNRITGMWLDGAAVDPTATYTVSANSFIASGGDNFRALTLGTGRQDTGKTDLQATVDYLAAHASSEPLAVDYAQHGVGARAPAGPFAPGDTVTVPVDSLSMTGGGTSADITDEVDTQVTVSLGGADLGTAPVTSTLPTTPYDVPGAATVSFTLPAGLPAGTQWFTLTGATTGTVAHLPVTVAAATSTVTGTADPITWGQAGSVAVTVTPGTATGTVELYDGATRVGQGTVVGGTGTITVGARTLGVGSHTLTLQYLGDAAHAASTGTVTVQVVPATSTTTATATPASVVQDSGTSSIAVAVTGTGVVPTGQVSAWLDGAQLATATLVDGQATLAVGPFAAVGSKAVEVRYAGSTDVTASSSTVSITVTAKPVPQPTATTVTGTDTSVQWARAGAVAVSVAPSAATGTVELYDGATRIGTATVAGGSARVALAPRSLEVGRHVLVVKYLGSASYAPSQGTVTVTVTKAKPKVKVERPDRIDAGDKARIAVDVVGDGYRATGKVEIVLEQGKREITVRTSLDGGSAVARVAVGKPGTWKVTVTYLGDEHTLRGEDTTTLKVRR</sequence>
<dbReference type="InterPro" id="IPR029052">
    <property type="entry name" value="Metallo-depent_PP-like"/>
</dbReference>
<feature type="compositionally biased region" description="Polar residues" evidence="2">
    <location>
        <begin position="186"/>
        <end position="220"/>
    </location>
</feature>
<dbReference type="SUPFAM" id="SSF56300">
    <property type="entry name" value="Metallo-dependent phosphatases"/>
    <property type="match status" value="1"/>
</dbReference>
<dbReference type="InterPro" id="IPR036691">
    <property type="entry name" value="Endo/exonu/phosph_ase_sf"/>
</dbReference>
<keyword evidence="1 3" id="KW-0732">Signal</keyword>
<dbReference type="PROSITE" id="PS51841">
    <property type="entry name" value="LTD"/>
    <property type="match status" value="1"/>
</dbReference>
<feature type="chain" id="PRO_5046948570" evidence="3">
    <location>
        <begin position="30"/>
        <end position="2012"/>
    </location>
</feature>
<dbReference type="InterPro" id="IPR001322">
    <property type="entry name" value="Lamin_tail_dom"/>
</dbReference>
<dbReference type="RefSeq" id="WP_378519275.1">
    <property type="nucleotide sequence ID" value="NZ_CBCSDI010000004.1"/>
</dbReference>
<keyword evidence="5" id="KW-0540">Nuclease</keyword>
<feature type="region of interest" description="Disordered" evidence="2">
    <location>
        <begin position="824"/>
        <end position="847"/>
    </location>
</feature>
<dbReference type="EMBL" id="JBHLXH010000001">
    <property type="protein sequence ID" value="MFC0223533.1"/>
    <property type="molecule type" value="Genomic_DNA"/>
</dbReference>
<feature type="domain" description="LTD" evidence="4">
    <location>
        <begin position="24"/>
        <end position="166"/>
    </location>
</feature>
<evidence type="ECO:0000256" key="2">
    <source>
        <dbReference type="SAM" id="MobiDB-lite"/>
    </source>
</evidence>
<dbReference type="Proteomes" id="UP001589698">
    <property type="component" value="Unassembled WGS sequence"/>
</dbReference>